<name>I9X7I2_RHILT</name>
<dbReference type="GO" id="GO:0005524">
    <property type="term" value="F:ATP binding"/>
    <property type="evidence" value="ECO:0007669"/>
    <property type="project" value="InterPro"/>
</dbReference>
<dbReference type="InterPro" id="IPR027417">
    <property type="entry name" value="P-loop_NTPase"/>
</dbReference>
<dbReference type="Proteomes" id="UP000005092">
    <property type="component" value="Unassembled WGS sequence"/>
</dbReference>
<feature type="domain" description="AAA+ ATPase" evidence="1">
    <location>
        <begin position="48"/>
        <end position="231"/>
    </location>
</feature>
<dbReference type="PANTHER" id="PTHR34301">
    <property type="entry name" value="DNA-BINDING PROTEIN-RELATED"/>
    <property type="match status" value="1"/>
</dbReference>
<reference evidence="2 3" key="1">
    <citation type="submission" date="2012-02" db="EMBL/GenBank/DDBJ databases">
        <title>Improved High-Quality Draft Sequence of Rhizobium leguminosarum bv. trifolii WSM597.</title>
        <authorList>
            <consortium name="US DOE Joint Genome Institute"/>
            <person name="Lucas S."/>
            <person name="Han J."/>
            <person name="Lapidus A."/>
            <person name="Cheng J.-F."/>
            <person name="Goodwin L."/>
            <person name="Pitluck S."/>
            <person name="Peters L."/>
            <person name="Ovchinnikova G."/>
            <person name="Held B."/>
            <person name="Detter J.C."/>
            <person name="Han C."/>
            <person name="Tapia R."/>
            <person name="Land M."/>
            <person name="Hauser L."/>
            <person name="Kyrpides N."/>
            <person name="Ivanova N."/>
            <person name="Pagani I."/>
            <person name="Brau L."/>
            <person name="Yates R."/>
            <person name="O'Hara G."/>
            <person name="Rui T."/>
            <person name="Howieson J."/>
            <person name="Reeve W."/>
            <person name="Woyke T."/>
        </authorList>
    </citation>
    <scope>NUCLEOTIDE SEQUENCE [LARGE SCALE GENOMIC DNA]</scope>
    <source>
        <strain evidence="2 3">WSM597</strain>
    </source>
</reference>
<organism evidence="2 3">
    <name type="scientific">Rhizobium leguminosarum bv. trifolii WSM597</name>
    <dbReference type="NCBI Taxonomy" id="754764"/>
    <lineage>
        <taxon>Bacteria</taxon>
        <taxon>Pseudomonadati</taxon>
        <taxon>Pseudomonadota</taxon>
        <taxon>Alphaproteobacteria</taxon>
        <taxon>Hyphomicrobiales</taxon>
        <taxon>Rhizobiaceae</taxon>
        <taxon>Rhizobium/Agrobacterium group</taxon>
        <taxon>Rhizobium</taxon>
    </lineage>
</organism>
<dbReference type="SMART" id="SM00382">
    <property type="entry name" value="AAA"/>
    <property type="match status" value="1"/>
</dbReference>
<accession>I9X7I2</accession>
<dbReference type="PANTHER" id="PTHR34301:SF8">
    <property type="entry name" value="ATPASE DOMAIN-CONTAINING PROTEIN"/>
    <property type="match status" value="1"/>
</dbReference>
<dbReference type="Gene3D" id="3.40.50.300">
    <property type="entry name" value="P-loop containing nucleotide triphosphate hydrolases"/>
    <property type="match status" value="1"/>
</dbReference>
<dbReference type="EMBL" id="JH719381">
    <property type="protein sequence ID" value="EJB04821.1"/>
    <property type="molecule type" value="Genomic_DNA"/>
</dbReference>
<dbReference type="InterPro" id="IPR003593">
    <property type="entry name" value="AAA+_ATPase"/>
</dbReference>
<protein>
    <submittedName>
        <fullName evidence="2">ATPase involved in DNA replication initiation</fullName>
    </submittedName>
</protein>
<proteinExistence type="predicted"/>
<dbReference type="InterPro" id="IPR011579">
    <property type="entry name" value="ATPase_dom"/>
</dbReference>
<dbReference type="OrthoDB" id="7209686at2"/>
<evidence type="ECO:0000313" key="2">
    <source>
        <dbReference type="EMBL" id="EJB04821.1"/>
    </source>
</evidence>
<dbReference type="HOGENOM" id="CLU_047008_0_0_5"/>
<dbReference type="AlphaFoldDB" id="I9X7I2"/>
<dbReference type="Pfam" id="PF01637">
    <property type="entry name" value="ATPase_2"/>
    <property type="match status" value="1"/>
</dbReference>
<evidence type="ECO:0000313" key="3">
    <source>
        <dbReference type="Proteomes" id="UP000005092"/>
    </source>
</evidence>
<dbReference type="RefSeq" id="WP_003589407.1">
    <property type="nucleotide sequence ID" value="NZ_JH719381.1"/>
</dbReference>
<evidence type="ECO:0000259" key="1">
    <source>
        <dbReference type="SMART" id="SM00382"/>
    </source>
</evidence>
<sequence length="423" mass="47138">MALASLSDADFKTLLSENFTPSATIKTPERLFGRAKALTTIERAFASAGRQVFIYGDRGVGKTSLAETAANLHQDSRSAPIYVPCANSGSFAEVMTAVGNATISITKRVEQRGATGTYGASVFGTGLSVKPAEAGVHHTLPDAETLTGALDIIRYVLEKRHGPQIIIIDEMERIGAAAEREKFAEFIKNIPQLDERVKFIFCGIGTTVDELIGAHPSAGRILETISLEKLHHNYLWEIIRHVASQAEVEIPTEMLVRIGQISDGFPHYVHLIGESMFWSAYDDEKEVTKLLPQHFRAGITGALERAEGVLRQQYQKATRKTKNTTDYEEALWAVADTTSDSRQLSEIYEASYKRIMMRRQREERLMLTKELFNQRLLALKKDGHGSILRGYGSGWFGFRENIIRGYVRLMAEQAGVELGRDIR</sequence>
<dbReference type="SUPFAM" id="SSF52540">
    <property type="entry name" value="P-loop containing nucleoside triphosphate hydrolases"/>
    <property type="match status" value="1"/>
</dbReference>
<gene>
    <name evidence="2" type="ORF">Rleg9DRAFT_3680</name>
</gene>